<dbReference type="PANTHER" id="PTHR28630">
    <property type="match status" value="1"/>
</dbReference>
<dbReference type="CDD" id="cd02970">
    <property type="entry name" value="PRX_like2"/>
    <property type="match status" value="1"/>
</dbReference>
<dbReference type="OrthoDB" id="40334at2759"/>
<evidence type="ECO:0000313" key="3">
    <source>
        <dbReference type="Proteomes" id="UP000636479"/>
    </source>
</evidence>
<organism evidence="2 3">
    <name type="scientific">Mycena indigotica</name>
    <dbReference type="NCBI Taxonomy" id="2126181"/>
    <lineage>
        <taxon>Eukaryota</taxon>
        <taxon>Fungi</taxon>
        <taxon>Dikarya</taxon>
        <taxon>Basidiomycota</taxon>
        <taxon>Agaricomycotina</taxon>
        <taxon>Agaricomycetes</taxon>
        <taxon>Agaricomycetidae</taxon>
        <taxon>Agaricales</taxon>
        <taxon>Marasmiineae</taxon>
        <taxon>Mycenaceae</taxon>
        <taxon>Mycena</taxon>
    </lineage>
</organism>
<dbReference type="Proteomes" id="UP000636479">
    <property type="component" value="Unassembled WGS sequence"/>
</dbReference>
<keyword evidence="3" id="KW-1185">Reference proteome</keyword>
<dbReference type="PANTHER" id="PTHR28630:SF3">
    <property type="entry name" value="PEROXIREDOXIN-LIKE 2C"/>
    <property type="match status" value="1"/>
</dbReference>
<dbReference type="SUPFAM" id="SSF52833">
    <property type="entry name" value="Thioredoxin-like"/>
    <property type="match status" value="1"/>
</dbReference>
<sequence>MLTSSTESLRRFCRIEQKSAPTHLFPTYLNHEQGTAGGASVDYKLPDIPSLAGSFVTETEEFWQRLDNLSQLEEATQPTITRIQSHPEIRIRTQSIPSKPFNNLSIVPSPKIDVHSLRSGSRTTRGLTSASLQTLYRRSLSDSAVGSHLTPSSRQLDSITSPQEDTANGQLGSRANEIDSETENLSTAPNNQSLISMSAFPVPATRATTSRMTWPTADSMSSFSSRAGSSSGPSHASLAAIEERRRFSESGILTSSRYDEQPRNPNELQQDLFSQTRLPTERELAEVAELTVISETGVGIPFGSLWRNQRTIVCFIRHFWCPLCQDYMFSISRNVPPEILRSAGVELVIISNGSFEMIKAYRQIFKTAYHVFTDPTHQVYNALGMTLQTLEKGPKSSYVRHGTLSGIGMVVANAVKVGMPVWKAGGEISQLGGEFILGPGLTCSWAHRMKYTRNHAPILKVIEAAGIDMLSHPNRVESPTDSFLGMSEAEEVKWINSRRKMLKNLRNKKLLRRGGAQFLDTSSITTANSSNRSSTLSVGGSLCSWDPVIEEAINIPLENRDMAVIEEVEEEERLASLAKNDSHTDFDLMSEVESSATELESIERSVVKVSFEPDIKAMEENIHLAVSRRSSCSSLGSGYDVVFATHGSLFNVAERKWEFMALSQSSLGSL</sequence>
<dbReference type="InterPro" id="IPR036249">
    <property type="entry name" value="Thioredoxin-like_sf"/>
</dbReference>
<dbReference type="GeneID" id="59340069"/>
<evidence type="ECO:0000256" key="1">
    <source>
        <dbReference type="SAM" id="MobiDB-lite"/>
    </source>
</evidence>
<dbReference type="InterPro" id="IPR032801">
    <property type="entry name" value="PXL2A/B/C"/>
</dbReference>
<feature type="region of interest" description="Disordered" evidence="1">
    <location>
        <begin position="141"/>
        <end position="171"/>
    </location>
</feature>
<dbReference type="EMBL" id="JACAZF010000001">
    <property type="protein sequence ID" value="KAF7315440.1"/>
    <property type="molecule type" value="Genomic_DNA"/>
</dbReference>
<dbReference type="Pfam" id="PF13911">
    <property type="entry name" value="AhpC-TSA_2"/>
    <property type="match status" value="1"/>
</dbReference>
<gene>
    <name evidence="2" type="ORF">MIND_00058900</name>
</gene>
<dbReference type="RefSeq" id="XP_037225463.1">
    <property type="nucleotide sequence ID" value="XM_037357553.1"/>
</dbReference>
<feature type="region of interest" description="Disordered" evidence="1">
    <location>
        <begin position="210"/>
        <end position="237"/>
    </location>
</feature>
<comment type="caution">
    <text evidence="2">The sequence shown here is derived from an EMBL/GenBank/DDBJ whole genome shotgun (WGS) entry which is preliminary data.</text>
</comment>
<name>A0A8H6TAZ2_9AGAR</name>
<dbReference type="Gene3D" id="3.40.30.10">
    <property type="entry name" value="Glutaredoxin"/>
    <property type="match status" value="1"/>
</dbReference>
<proteinExistence type="predicted"/>
<accession>A0A8H6TAZ2</accession>
<feature type="compositionally biased region" description="Low complexity" evidence="1">
    <location>
        <begin position="217"/>
        <end position="237"/>
    </location>
</feature>
<dbReference type="AlphaFoldDB" id="A0A8H6TAZ2"/>
<evidence type="ECO:0000313" key="2">
    <source>
        <dbReference type="EMBL" id="KAF7315440.1"/>
    </source>
</evidence>
<reference evidence="2" key="1">
    <citation type="submission" date="2020-05" db="EMBL/GenBank/DDBJ databases">
        <title>Mycena genomes resolve the evolution of fungal bioluminescence.</title>
        <authorList>
            <person name="Tsai I.J."/>
        </authorList>
    </citation>
    <scope>NUCLEOTIDE SEQUENCE</scope>
    <source>
        <strain evidence="2">171206Taipei</strain>
    </source>
</reference>
<protein>
    <submittedName>
        <fullName evidence="2">Peptidase A1 domain-containing protein</fullName>
    </submittedName>
</protein>